<comment type="caution">
    <text evidence="2">The sequence shown here is derived from an EMBL/GenBank/DDBJ whole genome shotgun (WGS) entry which is preliminary data.</text>
</comment>
<dbReference type="AlphaFoldDB" id="A0A7C4RRS7"/>
<sequence length="372" mass="42258">MKGILLAVSGLSPQVITETLYALHQNDRSVDAIHIITTGVGKERIFGTLLAGASGVFYQYLRDYQIDPASIDFGDHTIHILRRENGAEIRDIETQEDNEALLAECLKWAHHFTQDPDTAVYFSIAGGRKTMSACLTLAAQLYGRPQDRLYHVLVPPIFESSPEFFYPPPQSRFVVLEDRQGRQLKMDSAYGKVTLVPLPFISIRDRLTDGFLDRPLDPGTLMSSLVQEEAPRLVVNPMEKKLIFNRIEVDFQPAWMALYLFFVQHKKDHPCTKACDPSCTDCFLDLQEIIDHTDLIQDLYRRIGSNRSIETIREGIGNLSKESFNMHKSRIKRAIENGFGSVNVEKIEIGSTGIRPNTRYGIRFPRERIDLS</sequence>
<gene>
    <name evidence="2" type="ORF">ENS29_09995</name>
</gene>
<feature type="domain" description="CRISPR system ring nuclease SSO2081-like" evidence="1">
    <location>
        <begin position="12"/>
        <end position="230"/>
    </location>
</feature>
<name>A0A7C4RRS7_9BACT</name>
<protein>
    <submittedName>
        <fullName evidence="2">TIGR02584 family CRISPR-associated protein</fullName>
    </submittedName>
</protein>
<dbReference type="CDD" id="cd09741">
    <property type="entry name" value="Csx1_III-U"/>
    <property type="match status" value="1"/>
</dbReference>
<evidence type="ECO:0000259" key="1">
    <source>
        <dbReference type="Pfam" id="PF09623"/>
    </source>
</evidence>
<dbReference type="NCBIfam" id="TIGR02584">
    <property type="entry name" value="cas_NE0113"/>
    <property type="match status" value="1"/>
</dbReference>
<proteinExistence type="predicted"/>
<organism evidence="2">
    <name type="scientific">Desulfatirhabdium butyrativorans</name>
    <dbReference type="NCBI Taxonomy" id="340467"/>
    <lineage>
        <taxon>Bacteria</taxon>
        <taxon>Pseudomonadati</taxon>
        <taxon>Thermodesulfobacteriota</taxon>
        <taxon>Desulfobacteria</taxon>
        <taxon>Desulfobacterales</taxon>
        <taxon>Desulfatirhabdiaceae</taxon>
        <taxon>Desulfatirhabdium</taxon>
    </lineage>
</organism>
<dbReference type="InterPro" id="IPR013413">
    <property type="entry name" value="CRISPR-assoc_prot_NE0113"/>
</dbReference>
<evidence type="ECO:0000313" key="2">
    <source>
        <dbReference type="EMBL" id="HGU33172.1"/>
    </source>
</evidence>
<dbReference type="Pfam" id="PF09623">
    <property type="entry name" value="Cas_NE0113"/>
    <property type="match status" value="1"/>
</dbReference>
<accession>A0A7C4RRS7</accession>
<reference evidence="2" key="1">
    <citation type="journal article" date="2020" name="mSystems">
        <title>Genome- and Community-Level Interaction Insights into Carbon Utilization and Element Cycling Functions of Hydrothermarchaeota in Hydrothermal Sediment.</title>
        <authorList>
            <person name="Zhou Z."/>
            <person name="Liu Y."/>
            <person name="Xu W."/>
            <person name="Pan J."/>
            <person name="Luo Z.H."/>
            <person name="Li M."/>
        </authorList>
    </citation>
    <scope>NUCLEOTIDE SEQUENCE [LARGE SCALE GENOMIC DNA]</scope>
    <source>
        <strain evidence="2">SpSt-477</strain>
    </source>
</reference>
<dbReference type="InterPro" id="IPR019092">
    <property type="entry name" value="SSO2081-like_dom"/>
</dbReference>
<dbReference type="EMBL" id="DSUH01000232">
    <property type="protein sequence ID" value="HGU33172.1"/>
    <property type="molecule type" value="Genomic_DNA"/>
</dbReference>